<evidence type="ECO:0000313" key="2">
    <source>
        <dbReference type="Proteomes" id="UP000013989"/>
    </source>
</evidence>
<dbReference type="EMBL" id="AHEJ01000013">
    <property type="protein sequence ID" value="EOP73994.1"/>
    <property type="molecule type" value="Genomic_DNA"/>
</dbReference>
<name>A0A9W5QLS1_BACCE</name>
<comment type="caution">
    <text evidence="1">The sequence shown here is derived from an EMBL/GenBank/DDBJ whole genome shotgun (WGS) entry which is preliminary data.</text>
</comment>
<protein>
    <submittedName>
        <fullName evidence="1">Uncharacterized protein</fullName>
    </submittedName>
</protein>
<dbReference type="Proteomes" id="UP000013989">
    <property type="component" value="Unassembled WGS sequence"/>
</dbReference>
<evidence type="ECO:0000313" key="1">
    <source>
        <dbReference type="EMBL" id="EOP73994.1"/>
    </source>
</evidence>
<dbReference type="AlphaFoldDB" id="A0A9W5QLS1"/>
<proteinExistence type="predicted"/>
<organism evidence="1 2">
    <name type="scientific">Bacillus cereus ISP2954</name>
    <dbReference type="NCBI Taxonomy" id="1053215"/>
    <lineage>
        <taxon>Bacteria</taxon>
        <taxon>Bacillati</taxon>
        <taxon>Bacillota</taxon>
        <taxon>Bacilli</taxon>
        <taxon>Bacillales</taxon>
        <taxon>Bacillaceae</taxon>
        <taxon>Bacillus</taxon>
        <taxon>Bacillus cereus group</taxon>
    </lineage>
</organism>
<sequence length="145" mass="17100">MRIKQKRYFNRKGELEMAYTIVKYDMELWFDENKEAEVIKVVDCDLAISTNIMIDGKVYHVCAKYPKNNLIGVREIQLQSKPEDVEYEEHLTCPYCGEKDVDAWERSQDNDKIDCSMCGSEIEYSREVEITYSTKPIKRNNPIKL</sequence>
<gene>
    <name evidence="1" type="ORF">IGU_05757</name>
</gene>
<dbReference type="RefSeq" id="WP_002134064.1">
    <property type="nucleotide sequence ID" value="NZ_KB976789.1"/>
</dbReference>
<accession>A0A9W5QLS1</accession>
<reference evidence="1 2" key="1">
    <citation type="submission" date="2012-12" db="EMBL/GenBank/DDBJ databases">
        <title>The Genome Sequence of Bacillus cereus ISP2954.</title>
        <authorList>
            <consortium name="The Broad Institute Genome Sequencing Platform"/>
            <consortium name="The Broad Institute Genome Sequencing Center for Infectious Disease"/>
            <person name="Feldgarden M."/>
            <person name="Van der Auwera G.A."/>
            <person name="Mahillon J."/>
            <person name="Duprez V."/>
            <person name="Timmery S."/>
            <person name="Mattelet C."/>
            <person name="Dierick K."/>
            <person name="Sun M."/>
            <person name="Yu Z."/>
            <person name="Zhu L."/>
            <person name="Hu X."/>
            <person name="Shank E.B."/>
            <person name="Swiecicka I."/>
            <person name="Hansen B.M."/>
            <person name="Andrup L."/>
            <person name="Walker B."/>
            <person name="Young S.K."/>
            <person name="Zeng Q."/>
            <person name="Gargeya S."/>
            <person name="Fitzgerald M."/>
            <person name="Haas B."/>
            <person name="Abouelleil A."/>
            <person name="Alvarado L."/>
            <person name="Arachchi H.M."/>
            <person name="Berlin A.M."/>
            <person name="Chapman S.B."/>
            <person name="Dewar J."/>
            <person name="Goldberg J."/>
            <person name="Griggs A."/>
            <person name="Gujja S."/>
            <person name="Hansen M."/>
            <person name="Howarth C."/>
            <person name="Imamovic A."/>
            <person name="Larimer J."/>
            <person name="McCowan C."/>
            <person name="Murphy C."/>
            <person name="Neiman D."/>
            <person name="Pearson M."/>
            <person name="Priest M."/>
            <person name="Roberts A."/>
            <person name="Saif S."/>
            <person name="Shea T."/>
            <person name="Sisk P."/>
            <person name="Sykes S."/>
            <person name="Wortman J."/>
            <person name="Nusbaum C."/>
            <person name="Birren B."/>
        </authorList>
    </citation>
    <scope>NUCLEOTIDE SEQUENCE [LARGE SCALE GENOMIC DNA]</scope>
    <source>
        <strain evidence="1 2">ISP2954</strain>
    </source>
</reference>